<dbReference type="PANTHER" id="PTHR28603">
    <property type="entry name" value="TRANSMEMBRANE PROTEIN 243"/>
    <property type="match status" value="1"/>
</dbReference>
<protein>
    <submittedName>
        <fullName evidence="2">Transmembrane protein 243</fullName>
    </submittedName>
</protein>
<evidence type="ECO:0000313" key="2">
    <source>
        <dbReference type="EMBL" id="OWF41980.1"/>
    </source>
</evidence>
<dbReference type="Pfam" id="PF10856">
    <property type="entry name" value="DUF2678"/>
    <property type="match status" value="1"/>
</dbReference>
<feature type="transmembrane region" description="Helical" evidence="1">
    <location>
        <begin position="57"/>
        <end position="76"/>
    </location>
</feature>
<feature type="transmembrane region" description="Helical" evidence="1">
    <location>
        <begin position="23"/>
        <end position="45"/>
    </location>
</feature>
<reference evidence="2 3" key="1">
    <citation type="journal article" date="2017" name="Nat. Ecol. Evol.">
        <title>Scallop genome provides insights into evolution of bilaterian karyotype and development.</title>
        <authorList>
            <person name="Wang S."/>
            <person name="Zhang J."/>
            <person name="Jiao W."/>
            <person name="Li J."/>
            <person name="Xun X."/>
            <person name="Sun Y."/>
            <person name="Guo X."/>
            <person name="Huan P."/>
            <person name="Dong B."/>
            <person name="Zhang L."/>
            <person name="Hu X."/>
            <person name="Sun X."/>
            <person name="Wang J."/>
            <person name="Zhao C."/>
            <person name="Wang Y."/>
            <person name="Wang D."/>
            <person name="Huang X."/>
            <person name="Wang R."/>
            <person name="Lv J."/>
            <person name="Li Y."/>
            <person name="Zhang Z."/>
            <person name="Liu B."/>
            <person name="Lu W."/>
            <person name="Hui Y."/>
            <person name="Liang J."/>
            <person name="Zhou Z."/>
            <person name="Hou R."/>
            <person name="Li X."/>
            <person name="Liu Y."/>
            <person name="Li H."/>
            <person name="Ning X."/>
            <person name="Lin Y."/>
            <person name="Zhao L."/>
            <person name="Xing Q."/>
            <person name="Dou J."/>
            <person name="Li Y."/>
            <person name="Mao J."/>
            <person name="Guo H."/>
            <person name="Dou H."/>
            <person name="Li T."/>
            <person name="Mu C."/>
            <person name="Jiang W."/>
            <person name="Fu Q."/>
            <person name="Fu X."/>
            <person name="Miao Y."/>
            <person name="Liu J."/>
            <person name="Yu Q."/>
            <person name="Li R."/>
            <person name="Liao H."/>
            <person name="Li X."/>
            <person name="Kong Y."/>
            <person name="Jiang Z."/>
            <person name="Chourrout D."/>
            <person name="Li R."/>
            <person name="Bao Z."/>
        </authorList>
    </citation>
    <scope>NUCLEOTIDE SEQUENCE [LARGE SCALE GENOMIC DNA]</scope>
    <source>
        <strain evidence="2 3">PY_sf001</strain>
    </source>
</reference>
<organism evidence="2 3">
    <name type="scientific">Mizuhopecten yessoensis</name>
    <name type="common">Japanese scallop</name>
    <name type="synonym">Patinopecten yessoensis</name>
    <dbReference type="NCBI Taxonomy" id="6573"/>
    <lineage>
        <taxon>Eukaryota</taxon>
        <taxon>Metazoa</taxon>
        <taxon>Spiralia</taxon>
        <taxon>Lophotrochozoa</taxon>
        <taxon>Mollusca</taxon>
        <taxon>Bivalvia</taxon>
        <taxon>Autobranchia</taxon>
        <taxon>Pteriomorphia</taxon>
        <taxon>Pectinida</taxon>
        <taxon>Pectinoidea</taxon>
        <taxon>Pectinidae</taxon>
        <taxon>Mizuhopecten</taxon>
    </lineage>
</organism>
<evidence type="ECO:0000256" key="1">
    <source>
        <dbReference type="SAM" id="Phobius"/>
    </source>
</evidence>
<accession>A0A210PZR1</accession>
<feature type="transmembrane region" description="Helical" evidence="1">
    <location>
        <begin position="88"/>
        <end position="107"/>
    </location>
</feature>
<evidence type="ECO:0000313" key="3">
    <source>
        <dbReference type="Proteomes" id="UP000242188"/>
    </source>
</evidence>
<dbReference type="AlphaFoldDB" id="A0A210PZR1"/>
<dbReference type="OrthoDB" id="17800at2759"/>
<keyword evidence="1 2" id="KW-0812">Transmembrane</keyword>
<dbReference type="EMBL" id="NEDP02005326">
    <property type="protein sequence ID" value="OWF41980.1"/>
    <property type="molecule type" value="Genomic_DNA"/>
</dbReference>
<keyword evidence="1" id="KW-0472">Membrane</keyword>
<keyword evidence="3" id="KW-1185">Reference proteome</keyword>
<proteinExistence type="predicted"/>
<comment type="caution">
    <text evidence="2">The sequence shown here is derived from an EMBL/GenBank/DDBJ whole genome shotgun (WGS) entry which is preliminary data.</text>
</comment>
<dbReference type="Proteomes" id="UP000242188">
    <property type="component" value="Unassembled WGS sequence"/>
</dbReference>
<sequence length="117" mass="13254">MSNTYEDPAARPLFGDPQPRDRMLNLVVAVFTSIIVAVTLVSAFIFPKWPPAGNNVFFAIIMVLICASHLLLIYWYRQGDLEPKFRTMIIYNAFTIMLLCVCGNLYFHGFGGEKTTK</sequence>
<name>A0A210PZR1_MIZYE</name>
<dbReference type="PANTHER" id="PTHR28603:SF1">
    <property type="entry name" value="TRANSMEMBRANE PROTEIN 243"/>
    <property type="match status" value="1"/>
</dbReference>
<dbReference type="InterPro" id="IPR022564">
    <property type="entry name" value="DUF2678"/>
</dbReference>
<gene>
    <name evidence="2" type="ORF">KP79_PYT11016</name>
</gene>
<keyword evidence="1" id="KW-1133">Transmembrane helix</keyword>